<accession>A0A183SD10</accession>
<dbReference type="AlphaFoldDB" id="A0A183SD10"/>
<dbReference type="PROSITE" id="PS00237">
    <property type="entry name" value="G_PROTEIN_RECEP_F1_1"/>
    <property type="match status" value="1"/>
</dbReference>
<reference evidence="11 12" key="2">
    <citation type="submission" date="2018-11" db="EMBL/GenBank/DDBJ databases">
        <authorList>
            <consortium name="Pathogen Informatics"/>
        </authorList>
    </citation>
    <scope>NUCLEOTIDE SEQUENCE [LARGE SCALE GENOMIC DNA]</scope>
    <source>
        <strain evidence="11 12">NST_G2</strain>
    </source>
</reference>
<reference evidence="13" key="1">
    <citation type="submission" date="2016-06" db="UniProtKB">
        <authorList>
            <consortium name="WormBaseParasite"/>
        </authorList>
    </citation>
    <scope>IDENTIFICATION</scope>
</reference>
<dbReference type="PANTHER" id="PTHR24243">
    <property type="entry name" value="G-PROTEIN COUPLED RECEPTOR"/>
    <property type="match status" value="1"/>
</dbReference>
<dbReference type="Gene3D" id="1.20.1070.10">
    <property type="entry name" value="Rhodopsin 7-helix transmembrane proteins"/>
    <property type="match status" value="1"/>
</dbReference>
<feature type="transmembrane region" description="Helical" evidence="9">
    <location>
        <begin position="354"/>
        <end position="373"/>
    </location>
</feature>
<sequence>MIESENAPYAFEVLLSIYTSLILIIGIPGNALSGFILSTDKALRKTTRFLMGTLALADTIVLLIAVSRYWVNVIFDKDPRNAGELICKTHVFAVAFSTDFAVGALCAVSVERYLVVAFPQKANSIVRLPFVILGMLLFALSVAIKNGIHFVIMGEWSWTNSTLLNSTSAEAFKAKMVFSCKTHEDYADWTRVFMKVDFISFAILPYIILFSCNLYIYCVLRRQRRLLNASPNAVALTVPHIVVTNPVEFPGDDCDPNNDVKFSMVRTDQTSCIRPGSATLSEKKCRWFFGLTASRRMSKFERKKRKPEDVMKVLTALTVVHVLCTLPGTIFTLLSSYFHVLPSMDEKKKRLIKFFLVMIIFTNNAINFFAYLASSERFRQRVSEIVCKHIKRGFTCGSKIEDTGVSMR</sequence>
<evidence type="ECO:0000313" key="12">
    <source>
        <dbReference type="Proteomes" id="UP000275846"/>
    </source>
</evidence>
<dbReference type="OrthoDB" id="9983318at2759"/>
<feature type="transmembrane region" description="Helical" evidence="9">
    <location>
        <begin position="15"/>
        <end position="37"/>
    </location>
</feature>
<evidence type="ECO:0000256" key="9">
    <source>
        <dbReference type="SAM" id="Phobius"/>
    </source>
</evidence>
<keyword evidence="6 8" id="KW-0675">Receptor</keyword>
<dbReference type="GO" id="GO:0005886">
    <property type="term" value="C:plasma membrane"/>
    <property type="evidence" value="ECO:0007669"/>
    <property type="project" value="TreeGrafter"/>
</dbReference>
<keyword evidence="5 9" id="KW-0472">Membrane</keyword>
<comment type="subcellular location">
    <subcellularLocation>
        <location evidence="1">Membrane</location>
        <topology evidence="1">Multi-pass membrane protein</topology>
    </subcellularLocation>
</comment>
<organism evidence="13">
    <name type="scientific">Schistocephalus solidus</name>
    <name type="common">Tapeworm</name>
    <dbReference type="NCBI Taxonomy" id="70667"/>
    <lineage>
        <taxon>Eukaryota</taxon>
        <taxon>Metazoa</taxon>
        <taxon>Spiralia</taxon>
        <taxon>Lophotrochozoa</taxon>
        <taxon>Platyhelminthes</taxon>
        <taxon>Cestoda</taxon>
        <taxon>Eucestoda</taxon>
        <taxon>Diphyllobothriidea</taxon>
        <taxon>Diphyllobothriidae</taxon>
        <taxon>Schistocephalus</taxon>
    </lineage>
</organism>
<feature type="domain" description="G-protein coupled receptors family 1 profile" evidence="10">
    <location>
        <begin position="29"/>
        <end position="371"/>
    </location>
</feature>
<keyword evidence="3 9" id="KW-1133">Transmembrane helix</keyword>
<evidence type="ECO:0000313" key="13">
    <source>
        <dbReference type="WBParaSite" id="SSLN_0000217801-mRNA-1"/>
    </source>
</evidence>
<dbReference type="STRING" id="70667.A0A183SD10"/>
<evidence type="ECO:0000256" key="8">
    <source>
        <dbReference type="RuleBase" id="RU000688"/>
    </source>
</evidence>
<feature type="transmembrane region" description="Helical" evidence="9">
    <location>
        <begin position="130"/>
        <end position="152"/>
    </location>
</feature>
<keyword evidence="4 8" id="KW-0297">G-protein coupled receptor</keyword>
<evidence type="ECO:0000259" key="10">
    <source>
        <dbReference type="PROSITE" id="PS50262"/>
    </source>
</evidence>
<name>A0A183SD10_SCHSO</name>
<dbReference type="CDD" id="cd00637">
    <property type="entry name" value="7tm_classA_rhodopsin-like"/>
    <property type="match status" value="1"/>
</dbReference>
<evidence type="ECO:0000256" key="6">
    <source>
        <dbReference type="ARBA" id="ARBA00023170"/>
    </source>
</evidence>
<dbReference type="PANTHER" id="PTHR24243:SF230">
    <property type="entry name" value="G-PROTEIN COUPLED RECEPTORS FAMILY 1 PROFILE DOMAIN-CONTAINING PROTEIN"/>
    <property type="match status" value="1"/>
</dbReference>
<comment type="similarity">
    <text evidence="8">Belongs to the G-protein coupled receptor 1 family.</text>
</comment>
<evidence type="ECO:0000256" key="4">
    <source>
        <dbReference type="ARBA" id="ARBA00023040"/>
    </source>
</evidence>
<keyword evidence="2 8" id="KW-0812">Transmembrane</keyword>
<dbReference type="PRINTS" id="PR00237">
    <property type="entry name" value="GPCRRHODOPSN"/>
</dbReference>
<dbReference type="SUPFAM" id="SSF81321">
    <property type="entry name" value="Family A G protein-coupled receptor-like"/>
    <property type="match status" value="1"/>
</dbReference>
<dbReference type="PROSITE" id="PS50262">
    <property type="entry name" value="G_PROTEIN_RECEP_F1_2"/>
    <property type="match status" value="1"/>
</dbReference>
<proteinExistence type="inferred from homology"/>
<dbReference type="WBParaSite" id="SSLN_0000217801-mRNA-1">
    <property type="protein sequence ID" value="SSLN_0000217801-mRNA-1"/>
    <property type="gene ID" value="SSLN_0000217801"/>
</dbReference>
<dbReference type="Proteomes" id="UP000275846">
    <property type="component" value="Unassembled WGS sequence"/>
</dbReference>
<feature type="transmembrane region" description="Helical" evidence="9">
    <location>
        <begin position="91"/>
        <end position="110"/>
    </location>
</feature>
<gene>
    <name evidence="11" type="ORF">SSLN_LOCUS2108</name>
</gene>
<evidence type="ECO:0000256" key="5">
    <source>
        <dbReference type="ARBA" id="ARBA00023136"/>
    </source>
</evidence>
<evidence type="ECO:0000256" key="1">
    <source>
        <dbReference type="ARBA" id="ARBA00004141"/>
    </source>
</evidence>
<keyword evidence="12" id="KW-1185">Reference proteome</keyword>
<feature type="transmembrane region" description="Helical" evidence="9">
    <location>
        <begin position="49"/>
        <end position="71"/>
    </location>
</feature>
<feature type="transmembrane region" description="Helical" evidence="9">
    <location>
        <begin position="313"/>
        <end position="334"/>
    </location>
</feature>
<dbReference type="GO" id="GO:0004930">
    <property type="term" value="F:G protein-coupled receptor activity"/>
    <property type="evidence" value="ECO:0007669"/>
    <property type="project" value="UniProtKB-KW"/>
</dbReference>
<dbReference type="Pfam" id="PF00001">
    <property type="entry name" value="7tm_1"/>
    <property type="match status" value="1"/>
</dbReference>
<evidence type="ECO:0000256" key="2">
    <source>
        <dbReference type="ARBA" id="ARBA00022692"/>
    </source>
</evidence>
<dbReference type="InterPro" id="IPR017452">
    <property type="entry name" value="GPCR_Rhodpsn_7TM"/>
</dbReference>
<evidence type="ECO:0000256" key="3">
    <source>
        <dbReference type="ARBA" id="ARBA00022989"/>
    </source>
</evidence>
<protein>
    <submittedName>
        <fullName evidence="13">G_PROTEIN_RECEP_F1_2 domain-containing protein</fullName>
    </submittedName>
</protein>
<evidence type="ECO:0000256" key="7">
    <source>
        <dbReference type="ARBA" id="ARBA00023224"/>
    </source>
</evidence>
<feature type="transmembrane region" description="Helical" evidence="9">
    <location>
        <begin position="198"/>
        <end position="220"/>
    </location>
</feature>
<dbReference type="EMBL" id="UYSU01032171">
    <property type="protein sequence ID" value="VDL88493.1"/>
    <property type="molecule type" value="Genomic_DNA"/>
</dbReference>
<keyword evidence="7 8" id="KW-0807">Transducer</keyword>
<evidence type="ECO:0000313" key="11">
    <source>
        <dbReference type="EMBL" id="VDL88493.1"/>
    </source>
</evidence>
<dbReference type="InterPro" id="IPR000276">
    <property type="entry name" value="GPCR_Rhodpsn"/>
</dbReference>